<dbReference type="AlphaFoldDB" id="A0A9Q0NNZ0"/>
<sequence>MLDLFLFLYQQKIKLNPQKENIEEKKPSQDFGRFRSLASPNTSAGDEEIGARKDKDKVSDRLPPSPSPSPSPLPLPAHSSSADFSRPSNFPVIASREKFMIPDLLHGINLLCVHCTFWAENDRVLRELKVVWLKPEQLFPEQSGHGTLHLTRRGVSFPEDPCTEIITLFTS</sequence>
<keyword evidence="3" id="KW-1185">Reference proteome</keyword>
<gene>
    <name evidence="2" type="ORF">OIU85_012269</name>
</gene>
<comment type="caution">
    <text evidence="2">The sequence shown here is derived from an EMBL/GenBank/DDBJ whole genome shotgun (WGS) entry which is preliminary data.</text>
</comment>
<organism evidence="2 3">
    <name type="scientific">Salix viminalis</name>
    <name type="common">Common osier</name>
    <name type="synonym">Basket willow</name>
    <dbReference type="NCBI Taxonomy" id="40686"/>
    <lineage>
        <taxon>Eukaryota</taxon>
        <taxon>Viridiplantae</taxon>
        <taxon>Streptophyta</taxon>
        <taxon>Embryophyta</taxon>
        <taxon>Tracheophyta</taxon>
        <taxon>Spermatophyta</taxon>
        <taxon>Magnoliopsida</taxon>
        <taxon>eudicotyledons</taxon>
        <taxon>Gunneridae</taxon>
        <taxon>Pentapetalae</taxon>
        <taxon>rosids</taxon>
        <taxon>fabids</taxon>
        <taxon>Malpighiales</taxon>
        <taxon>Salicaceae</taxon>
        <taxon>Saliceae</taxon>
        <taxon>Salix</taxon>
    </lineage>
</organism>
<evidence type="ECO:0000313" key="3">
    <source>
        <dbReference type="Proteomes" id="UP001151529"/>
    </source>
</evidence>
<reference evidence="2 3" key="1">
    <citation type="journal article" date="2023" name="Int. J. Mol. Sci.">
        <title>De Novo Assembly and Annotation of 11 Diverse Shrub Willow (Salix) Genomes Reveals Novel Gene Organization in Sex-Linked Regions.</title>
        <authorList>
            <person name="Hyden B."/>
            <person name="Feng K."/>
            <person name="Yates T.B."/>
            <person name="Jawdy S."/>
            <person name="Cereghino C."/>
            <person name="Smart L.B."/>
            <person name="Muchero W."/>
        </authorList>
    </citation>
    <scope>NUCLEOTIDE SEQUENCE [LARGE SCALE GENOMIC DNA]</scope>
    <source>
        <tissue evidence="2">Shoot tip</tissue>
    </source>
</reference>
<dbReference type="EMBL" id="JAPFFL010000017">
    <property type="protein sequence ID" value="KAJ6673258.1"/>
    <property type="molecule type" value="Genomic_DNA"/>
</dbReference>
<feature type="compositionally biased region" description="Basic and acidic residues" evidence="1">
    <location>
        <begin position="49"/>
        <end position="60"/>
    </location>
</feature>
<feature type="region of interest" description="Disordered" evidence="1">
    <location>
        <begin position="17"/>
        <end position="84"/>
    </location>
</feature>
<accession>A0A9Q0NNZ0</accession>
<proteinExistence type="predicted"/>
<dbReference type="Proteomes" id="UP001151529">
    <property type="component" value="Chromosome 18"/>
</dbReference>
<name>A0A9Q0NNZ0_SALVM</name>
<evidence type="ECO:0000256" key="1">
    <source>
        <dbReference type="SAM" id="MobiDB-lite"/>
    </source>
</evidence>
<protein>
    <submittedName>
        <fullName evidence="2">Uncharacterized protein</fullName>
    </submittedName>
</protein>
<feature type="compositionally biased region" description="Pro residues" evidence="1">
    <location>
        <begin position="63"/>
        <end position="75"/>
    </location>
</feature>
<evidence type="ECO:0000313" key="2">
    <source>
        <dbReference type="EMBL" id="KAJ6673258.1"/>
    </source>
</evidence>